<feature type="domain" description="GH16" evidence="12">
    <location>
        <begin position="9"/>
        <end position="221"/>
    </location>
</feature>
<evidence type="ECO:0000259" key="12">
    <source>
        <dbReference type="PROSITE" id="PS51762"/>
    </source>
</evidence>
<dbReference type="RefSeq" id="XP_004516314.1">
    <property type="nucleotide sequence ID" value="XM_004516257.3"/>
</dbReference>
<dbReference type="GeneID" id="101512824"/>
<keyword evidence="6 11" id="KW-0378">Hydrolase</keyword>
<dbReference type="SMR" id="A0A1S2Z7A0"/>
<evidence type="ECO:0000256" key="8">
    <source>
        <dbReference type="ARBA" id="ARBA00023295"/>
    </source>
</evidence>
<gene>
    <name evidence="14" type="primary">LOC101512824</name>
</gene>
<dbReference type="PANTHER" id="PTHR31062">
    <property type="entry name" value="XYLOGLUCAN ENDOTRANSGLUCOSYLASE/HYDROLASE PROTEIN 8-RELATED"/>
    <property type="match status" value="1"/>
</dbReference>
<dbReference type="GO" id="GO:0042546">
    <property type="term" value="P:cell wall biogenesis"/>
    <property type="evidence" value="ECO:0007669"/>
    <property type="project" value="InterPro"/>
</dbReference>
<dbReference type="PaxDb" id="3827-XP_004516314.1"/>
<evidence type="ECO:0000256" key="11">
    <source>
        <dbReference type="RuleBase" id="RU361120"/>
    </source>
</evidence>
<feature type="chain" id="PRO_5010009350" description="Xyloglucan endotransglucosylase/hydrolase" evidence="11">
    <location>
        <begin position="23"/>
        <end position="290"/>
    </location>
</feature>
<dbReference type="STRING" id="3827.A0A1S2Z7A0"/>
<keyword evidence="5 11" id="KW-0732">Signal</keyword>
<feature type="active site" description="Proton donor" evidence="10">
    <location>
        <position position="112"/>
    </location>
</feature>
<dbReference type="EC" id="2.4.1.207" evidence="11"/>
<dbReference type="Proteomes" id="UP000087171">
    <property type="component" value="Unplaced"/>
</dbReference>
<feature type="signal peptide" evidence="11">
    <location>
        <begin position="1"/>
        <end position="22"/>
    </location>
</feature>
<feature type="active site" description="Nucleophile" evidence="10">
    <location>
        <position position="108"/>
    </location>
</feature>
<evidence type="ECO:0000256" key="5">
    <source>
        <dbReference type="ARBA" id="ARBA00022729"/>
    </source>
</evidence>
<dbReference type="InterPro" id="IPR044791">
    <property type="entry name" value="Beta-glucanase/XTH"/>
</dbReference>
<evidence type="ECO:0000256" key="7">
    <source>
        <dbReference type="ARBA" id="ARBA00023157"/>
    </source>
</evidence>
<keyword evidence="7" id="KW-1015">Disulfide bond</keyword>
<dbReference type="GO" id="GO:0016762">
    <property type="term" value="F:xyloglucan:xyloglucosyl transferase activity"/>
    <property type="evidence" value="ECO:0007669"/>
    <property type="project" value="UniProtKB-EC"/>
</dbReference>
<dbReference type="FunFam" id="2.60.120.200:FF:000025">
    <property type="entry name" value="Xyloglucan endotransglucosylase/hydrolase"/>
    <property type="match status" value="1"/>
</dbReference>
<name>A0A1S2Z7A0_CICAR</name>
<dbReference type="GO" id="GO:0010411">
    <property type="term" value="P:xyloglucan metabolic process"/>
    <property type="evidence" value="ECO:0007669"/>
    <property type="project" value="InterPro"/>
</dbReference>
<evidence type="ECO:0000256" key="3">
    <source>
        <dbReference type="ARBA" id="ARBA00022525"/>
    </source>
</evidence>
<keyword evidence="13" id="KW-1185">Reference proteome</keyword>
<dbReference type="GO" id="GO:0071555">
    <property type="term" value="P:cell wall organization"/>
    <property type="evidence" value="ECO:0007669"/>
    <property type="project" value="UniProtKB-KW"/>
</dbReference>
<reference evidence="14" key="1">
    <citation type="submission" date="2025-08" db="UniProtKB">
        <authorList>
            <consortium name="RefSeq"/>
        </authorList>
    </citation>
    <scope>IDENTIFICATION</scope>
    <source>
        <tissue evidence="14">Etiolated seedlings</tissue>
    </source>
</reference>
<evidence type="ECO:0000256" key="9">
    <source>
        <dbReference type="ARBA" id="ARBA00058567"/>
    </source>
</evidence>
<keyword evidence="3 11" id="KW-0964">Secreted</keyword>
<dbReference type="eggNOG" id="KOG0017">
    <property type="taxonomic scope" value="Eukaryota"/>
</dbReference>
<dbReference type="KEGG" id="cam:101512824"/>
<dbReference type="InterPro" id="IPR000757">
    <property type="entry name" value="Beta-glucanase-like"/>
</dbReference>
<comment type="subcellular location">
    <subcellularLocation>
        <location evidence="11">Secreted</location>
        <location evidence="11">Cell wall</location>
    </subcellularLocation>
    <subcellularLocation>
        <location evidence="11">Secreted</location>
        <location evidence="11">Extracellular space</location>
        <location evidence="11">Apoplast</location>
    </subcellularLocation>
</comment>
<dbReference type="Pfam" id="PF00722">
    <property type="entry name" value="Glyco_hydro_16"/>
    <property type="match status" value="1"/>
</dbReference>
<dbReference type="InterPro" id="IPR013320">
    <property type="entry name" value="ConA-like_dom_sf"/>
</dbReference>
<dbReference type="PROSITE" id="PS51762">
    <property type="entry name" value="GH16_2"/>
    <property type="match status" value="1"/>
</dbReference>
<evidence type="ECO:0000256" key="6">
    <source>
        <dbReference type="ARBA" id="ARBA00022801"/>
    </source>
</evidence>
<evidence type="ECO:0000313" key="14">
    <source>
        <dbReference type="RefSeq" id="XP_004516314.1"/>
    </source>
</evidence>
<evidence type="ECO:0000256" key="4">
    <source>
        <dbReference type="ARBA" id="ARBA00022679"/>
    </source>
</evidence>
<dbReference type="AlphaFoldDB" id="A0A1S2Z7A0"/>
<dbReference type="PRINTS" id="PR00737">
    <property type="entry name" value="GLHYDRLASE16"/>
</dbReference>
<dbReference type="CDD" id="cd02176">
    <property type="entry name" value="GH16_XET"/>
    <property type="match status" value="1"/>
</dbReference>
<comment type="similarity">
    <text evidence="11">Belongs to the glycosyl hydrolase 16 family.</text>
</comment>
<dbReference type="GO" id="GO:0048046">
    <property type="term" value="C:apoplast"/>
    <property type="evidence" value="ECO:0007669"/>
    <property type="project" value="UniProtKB-SubCell"/>
</dbReference>
<dbReference type="InterPro" id="IPR008264">
    <property type="entry name" value="Beta_glucanase"/>
</dbReference>
<dbReference type="Gene3D" id="2.60.120.200">
    <property type="match status" value="1"/>
</dbReference>
<comment type="PTM">
    <text evidence="11">Contains at least one intrachain disulfide bond essential for its enzymatic activity.</text>
</comment>
<protein>
    <recommendedName>
        <fullName evidence="11">Xyloglucan endotransglucosylase/hydrolase</fullName>
        <ecNumber evidence="11">2.4.1.207</ecNumber>
    </recommendedName>
</protein>
<dbReference type="InterPro" id="IPR010713">
    <property type="entry name" value="XET_C"/>
</dbReference>
<keyword evidence="4 11" id="KW-0808">Transferase</keyword>
<sequence>MLLMSSLIFIFLVVLVPHVVLARGIRRSEEILVFDQNYKVTWGDNHVMSLNQGKEIQLTMDNSSGAGFASKMTYGSGFFHMRIKVPGTDSGGVVTAYYLISQGNRHDELDFEFLGNKEGKPYSLQTNVFADGEGNREQRIHLWFDPTTNFHDYKILWNPHQIVFYVDNIPIRVYKNNSNLGVSYPSKAMQIQASLWNGENWATDGGQTKINWSYAPFKANFQGFDISGCQSQSLIDPNCVSYNYWWNDKNYWCLDPAGQRQYENVKQNYVIYDYCSDRQRYPIAPLECIH</sequence>
<dbReference type="PIRSF" id="PIRSF005604">
    <property type="entry name" value="XET"/>
    <property type="match status" value="1"/>
</dbReference>
<dbReference type="OrthoDB" id="4781at2759"/>
<keyword evidence="1 11" id="KW-0134">Cell wall</keyword>
<organism evidence="13 14">
    <name type="scientific">Cicer arietinum</name>
    <name type="common">Chickpea</name>
    <name type="synonym">Garbanzo</name>
    <dbReference type="NCBI Taxonomy" id="3827"/>
    <lineage>
        <taxon>Eukaryota</taxon>
        <taxon>Viridiplantae</taxon>
        <taxon>Streptophyta</taxon>
        <taxon>Embryophyta</taxon>
        <taxon>Tracheophyta</taxon>
        <taxon>Spermatophyta</taxon>
        <taxon>Magnoliopsida</taxon>
        <taxon>eudicotyledons</taxon>
        <taxon>Gunneridae</taxon>
        <taxon>Pentapetalae</taxon>
        <taxon>rosids</taxon>
        <taxon>fabids</taxon>
        <taxon>Fabales</taxon>
        <taxon>Fabaceae</taxon>
        <taxon>Papilionoideae</taxon>
        <taxon>50 kb inversion clade</taxon>
        <taxon>NPAAA clade</taxon>
        <taxon>Hologalegina</taxon>
        <taxon>IRL clade</taxon>
        <taxon>Cicereae</taxon>
        <taxon>Cicer</taxon>
    </lineage>
</organism>
<dbReference type="SUPFAM" id="SSF49899">
    <property type="entry name" value="Concanavalin A-like lectins/glucanases"/>
    <property type="match status" value="1"/>
</dbReference>
<comment type="function">
    <text evidence="9 11">Catalyzes xyloglucan endohydrolysis (XEH) and/or endotransglycosylation (XET). Cleaves and religates xyloglucan polymers, an essential constituent of the primary cell wall, and thereby participates in cell wall construction of growing tissues.</text>
</comment>
<keyword evidence="2 11" id="KW-0052">Apoplast</keyword>
<keyword evidence="8 11" id="KW-0326">Glycosidase</keyword>
<evidence type="ECO:0000256" key="2">
    <source>
        <dbReference type="ARBA" id="ARBA00022523"/>
    </source>
</evidence>
<evidence type="ECO:0000313" key="13">
    <source>
        <dbReference type="Proteomes" id="UP000087171"/>
    </source>
</evidence>
<keyword evidence="11" id="KW-0961">Cell wall biogenesis/degradation</keyword>
<dbReference type="GO" id="GO:0004553">
    <property type="term" value="F:hydrolase activity, hydrolyzing O-glycosyl compounds"/>
    <property type="evidence" value="ECO:0007669"/>
    <property type="project" value="InterPro"/>
</dbReference>
<dbReference type="InterPro" id="IPR016455">
    <property type="entry name" value="XTH"/>
</dbReference>
<proteinExistence type="inferred from homology"/>
<dbReference type="Pfam" id="PF06955">
    <property type="entry name" value="XET_C"/>
    <property type="match status" value="1"/>
</dbReference>
<accession>A0A1S2Z7A0</accession>
<evidence type="ECO:0000256" key="10">
    <source>
        <dbReference type="PIRSR" id="PIRSR005604-1"/>
    </source>
</evidence>
<evidence type="ECO:0000256" key="1">
    <source>
        <dbReference type="ARBA" id="ARBA00022512"/>
    </source>
</evidence>